<dbReference type="PANTHER" id="PTHR45784">
    <property type="entry name" value="C-TYPE LECTIN DOMAIN FAMILY 20 MEMBER A-RELATED"/>
    <property type="match status" value="1"/>
</dbReference>
<dbReference type="Proteomes" id="UP000677803">
    <property type="component" value="Unassembled WGS sequence"/>
</dbReference>
<protein>
    <submittedName>
        <fullName evidence="5">(Atlantic silverside) hypothetical protein</fullName>
    </submittedName>
</protein>
<dbReference type="InterPro" id="IPR016186">
    <property type="entry name" value="C-type_lectin-like/link_sf"/>
</dbReference>
<proteinExistence type="predicted"/>
<dbReference type="PROSITE" id="PS00615">
    <property type="entry name" value="C_TYPE_LECTIN_1"/>
    <property type="match status" value="2"/>
</dbReference>
<evidence type="ECO:0000256" key="2">
    <source>
        <dbReference type="ARBA" id="ARBA00022837"/>
    </source>
</evidence>
<organism evidence="5 6">
    <name type="scientific">Menidia menidia</name>
    <name type="common">Atlantic silverside</name>
    <dbReference type="NCBI Taxonomy" id="238744"/>
    <lineage>
        <taxon>Eukaryota</taxon>
        <taxon>Metazoa</taxon>
        <taxon>Chordata</taxon>
        <taxon>Craniata</taxon>
        <taxon>Vertebrata</taxon>
        <taxon>Euteleostomi</taxon>
        <taxon>Actinopterygii</taxon>
        <taxon>Neopterygii</taxon>
        <taxon>Teleostei</taxon>
        <taxon>Neoteleostei</taxon>
        <taxon>Acanthomorphata</taxon>
        <taxon>Ovalentaria</taxon>
        <taxon>Atherinomorphae</taxon>
        <taxon>Atheriniformes</taxon>
        <taxon>Atherinopsidae</taxon>
        <taxon>Menidiinae</taxon>
        <taxon>Menidia</taxon>
    </lineage>
</organism>
<dbReference type="CDD" id="cd00037">
    <property type="entry name" value="CLECT"/>
    <property type="match status" value="2"/>
</dbReference>
<dbReference type="InterPro" id="IPR006585">
    <property type="entry name" value="FTP1"/>
</dbReference>
<reference evidence="5" key="1">
    <citation type="submission" date="2021-05" db="EMBL/GenBank/DDBJ databases">
        <authorList>
            <person name="Tigano A."/>
        </authorList>
    </citation>
    <scope>NUCLEOTIDE SEQUENCE</scope>
</reference>
<dbReference type="Pfam" id="PF00059">
    <property type="entry name" value="Lectin_C"/>
    <property type="match status" value="4"/>
</dbReference>
<comment type="caution">
    <text evidence="5">The sequence shown here is derived from an EMBL/GenBank/DDBJ whole genome shotgun (WGS) entry which is preliminary data.</text>
</comment>
<dbReference type="InterPro" id="IPR001304">
    <property type="entry name" value="C-type_lectin-like"/>
</dbReference>
<keyword evidence="1" id="KW-0479">Metal-binding</keyword>
<dbReference type="AlphaFoldDB" id="A0A8S4B8D0"/>
<sequence>MESNPNQTEESRVEAGAFLINVESSQTDTASYVRKYTFVTSETKTWREAQRLCRDQYDDLATVANQEDLNKITGMPESRTGAFWIGLNYDPSSWRWSDPQVEGELGPFRPWYLNQPDNRGGVEYCASALAIGNWTDRDCYEILPFICFNERGEYVLVAEGKTWPGAQSYCRTHHEDLVSVRSPGDKDKVIQALPSDGSVPEVWIGLSRNPWVWSDGSRVSFTSWMTSQPNSYGSQPCVYMQNGHWNDYGCDAKYYILCQELLPKKEMFVVKVNISSDANLNLPAEKDSLLHRFQARLEKQGAAGFNISWRAERNGLSAGLTSAADGADMAVDDTRSARPDETCASVPQQDHPWWQLDLRSVYRITAVSVTAATCCPEQLDGAEIRSAYSYQCEVQRARFVHVLLPGRQRNLTVCEVRVYGTVLDHCSLELCSRNYAFIDEGPTTWAGAQTFCRQRSMDLAAIHSAQDMNAVVDAMQEKTPQDFWIGLYHDQPRWRWSMSDDDDHGDATDPFRNWAPGEPGEQPGQHCAGMQDTGEWRDLDCGSLNFYVCVDEGASQTKTLVKRPTTWADAQQNCRKSYSDLVRVRDPAENEEIRKTVPAGKLVWIGLYGDSWKWSDGGDAMFRYWRPGPADGSGEGAKCAQVSGGAWRVESCDAKSMVLCYYYKKRTLVKISASIDMCDPAIQQQIQKQLEGKLLKMGNNNFKVHWRRTMRQLPDKNEEARCVPAKEG</sequence>
<feature type="domain" description="C-type lectin" evidence="4">
    <location>
        <begin position="36"/>
        <end position="148"/>
    </location>
</feature>
<dbReference type="InterPro" id="IPR016187">
    <property type="entry name" value="CTDL_fold"/>
</dbReference>
<dbReference type="SMART" id="SM00034">
    <property type="entry name" value="CLECT"/>
    <property type="match status" value="4"/>
</dbReference>
<dbReference type="GO" id="GO:0046872">
    <property type="term" value="F:metal ion binding"/>
    <property type="evidence" value="ECO:0007669"/>
    <property type="project" value="UniProtKB-KW"/>
</dbReference>
<evidence type="ECO:0000256" key="3">
    <source>
        <dbReference type="ARBA" id="ARBA00023157"/>
    </source>
</evidence>
<dbReference type="PANTHER" id="PTHR45784:SF3">
    <property type="entry name" value="C-TYPE LECTIN DOMAIN FAMILY 4 MEMBER K-LIKE-RELATED"/>
    <property type="match status" value="1"/>
</dbReference>
<dbReference type="OrthoDB" id="6369810at2759"/>
<feature type="domain" description="C-type lectin" evidence="4">
    <location>
        <begin position="154"/>
        <end position="259"/>
    </location>
</feature>
<dbReference type="SUPFAM" id="SSF56436">
    <property type="entry name" value="C-type lectin-like"/>
    <property type="match status" value="4"/>
</dbReference>
<keyword evidence="6" id="KW-1185">Reference proteome</keyword>
<evidence type="ECO:0000313" key="5">
    <source>
        <dbReference type="EMBL" id="CAG5929566.1"/>
    </source>
</evidence>
<keyword evidence="3" id="KW-1015">Disulfide bond</keyword>
<evidence type="ECO:0000256" key="1">
    <source>
        <dbReference type="ARBA" id="ARBA00022723"/>
    </source>
</evidence>
<accession>A0A8S4B8D0</accession>
<gene>
    <name evidence="5" type="ORF">MMEN_LOCUS13189</name>
</gene>
<dbReference type="SMART" id="SM00607">
    <property type="entry name" value="FTP"/>
    <property type="match status" value="1"/>
</dbReference>
<dbReference type="Pfam" id="PF22633">
    <property type="entry name" value="F5_F8_type_C_2"/>
    <property type="match status" value="1"/>
</dbReference>
<dbReference type="Gene3D" id="2.60.120.260">
    <property type="entry name" value="Galactose-binding domain-like"/>
    <property type="match status" value="1"/>
</dbReference>
<dbReference type="InterPro" id="IPR018378">
    <property type="entry name" value="C-type_lectin_CS"/>
</dbReference>
<evidence type="ECO:0000259" key="4">
    <source>
        <dbReference type="PROSITE" id="PS50041"/>
    </source>
</evidence>
<feature type="domain" description="C-type lectin" evidence="4">
    <location>
        <begin position="430"/>
        <end position="550"/>
    </location>
</feature>
<dbReference type="Gene3D" id="3.10.100.10">
    <property type="entry name" value="Mannose-Binding Protein A, subunit A"/>
    <property type="match status" value="4"/>
</dbReference>
<feature type="domain" description="C-type lectin" evidence="4">
    <location>
        <begin position="566"/>
        <end position="661"/>
    </location>
</feature>
<dbReference type="InterPro" id="IPR008979">
    <property type="entry name" value="Galactose-bd-like_sf"/>
</dbReference>
<feature type="non-terminal residue" evidence="5">
    <location>
        <position position="1"/>
    </location>
</feature>
<dbReference type="SUPFAM" id="SSF49785">
    <property type="entry name" value="Galactose-binding domain-like"/>
    <property type="match status" value="1"/>
</dbReference>
<evidence type="ECO:0000313" key="6">
    <source>
        <dbReference type="Proteomes" id="UP000677803"/>
    </source>
</evidence>
<dbReference type="PROSITE" id="PS50041">
    <property type="entry name" value="C_TYPE_LECTIN_2"/>
    <property type="match status" value="4"/>
</dbReference>
<dbReference type="EMBL" id="CAJRST010014446">
    <property type="protein sequence ID" value="CAG5929566.1"/>
    <property type="molecule type" value="Genomic_DNA"/>
</dbReference>
<keyword evidence="2" id="KW-0106">Calcium</keyword>
<name>A0A8S4B8D0_9TELE</name>